<feature type="compositionally biased region" description="Basic residues" evidence="1">
    <location>
        <begin position="1"/>
        <end position="12"/>
    </location>
</feature>
<comment type="caution">
    <text evidence="2">The sequence shown here is derived from an EMBL/GenBank/DDBJ whole genome shotgun (WGS) entry which is preliminary data.</text>
</comment>
<sequence>MPSGPKKRRAVKRKEERASRLAYSRDGTISQEDVIDNTSFNNHANLGDHPVVATSNTIDPASEEVKSVKDFINATPDEVGLNDQNQDEPNVLPIVETKTTDLPDLLSLDLKDKEGICAIMHDINSFAFIPEGNAYYEVIPEENELLFEGITEPFLEGVTLENEPLFNGIPEENVPFYEGIPLSTPKSMVPEDDKESPPVESGVAILSPMSPDHQARNISEANIWQLDGELLATNSTKSISAMVQNPLDGILPPEEIAFEEEHVGKEVKILNVKEQFNFLKNAVEEVQIATNKLRELLLKVLDDLDAIEL</sequence>
<dbReference type="Proteomes" id="UP001630127">
    <property type="component" value="Unassembled WGS sequence"/>
</dbReference>
<evidence type="ECO:0000256" key="1">
    <source>
        <dbReference type="SAM" id="MobiDB-lite"/>
    </source>
</evidence>
<dbReference type="AlphaFoldDB" id="A0ABD2Y1M0"/>
<reference evidence="2 3" key="1">
    <citation type="submission" date="2024-11" db="EMBL/GenBank/DDBJ databases">
        <title>A near-complete genome assembly of Cinchona calisaya.</title>
        <authorList>
            <person name="Lian D.C."/>
            <person name="Zhao X.W."/>
            <person name="Wei L."/>
        </authorList>
    </citation>
    <scope>NUCLEOTIDE SEQUENCE [LARGE SCALE GENOMIC DNA]</scope>
    <source>
        <tissue evidence="2">Nenye</tissue>
    </source>
</reference>
<dbReference type="EMBL" id="JBJUIK010000016">
    <property type="protein sequence ID" value="KAL3500600.1"/>
    <property type="molecule type" value="Genomic_DNA"/>
</dbReference>
<evidence type="ECO:0000313" key="3">
    <source>
        <dbReference type="Proteomes" id="UP001630127"/>
    </source>
</evidence>
<organism evidence="2 3">
    <name type="scientific">Cinchona calisaya</name>
    <dbReference type="NCBI Taxonomy" id="153742"/>
    <lineage>
        <taxon>Eukaryota</taxon>
        <taxon>Viridiplantae</taxon>
        <taxon>Streptophyta</taxon>
        <taxon>Embryophyta</taxon>
        <taxon>Tracheophyta</taxon>
        <taxon>Spermatophyta</taxon>
        <taxon>Magnoliopsida</taxon>
        <taxon>eudicotyledons</taxon>
        <taxon>Gunneridae</taxon>
        <taxon>Pentapetalae</taxon>
        <taxon>asterids</taxon>
        <taxon>lamiids</taxon>
        <taxon>Gentianales</taxon>
        <taxon>Rubiaceae</taxon>
        <taxon>Cinchonoideae</taxon>
        <taxon>Cinchoneae</taxon>
        <taxon>Cinchona</taxon>
    </lineage>
</organism>
<gene>
    <name evidence="2" type="ORF">ACH5RR_039693</name>
</gene>
<feature type="region of interest" description="Disordered" evidence="1">
    <location>
        <begin position="1"/>
        <end position="25"/>
    </location>
</feature>
<keyword evidence="3" id="KW-1185">Reference proteome</keyword>
<accession>A0ABD2Y1M0</accession>
<name>A0ABD2Y1M0_9GENT</name>
<proteinExistence type="predicted"/>
<evidence type="ECO:0000313" key="2">
    <source>
        <dbReference type="EMBL" id="KAL3500600.1"/>
    </source>
</evidence>
<protein>
    <submittedName>
        <fullName evidence="2">Uncharacterized protein</fullName>
    </submittedName>
</protein>